<dbReference type="Proteomes" id="UP001149165">
    <property type="component" value="Unassembled WGS sequence"/>
</dbReference>
<evidence type="ECO:0000256" key="2">
    <source>
        <dbReference type="ARBA" id="ARBA00023015"/>
    </source>
</evidence>
<evidence type="ECO:0000313" key="7">
    <source>
        <dbReference type="EMBL" id="KAJ5116770.1"/>
    </source>
</evidence>
<evidence type="ECO:0000313" key="8">
    <source>
        <dbReference type="Proteomes" id="UP001149165"/>
    </source>
</evidence>
<dbReference type="InterPro" id="IPR051089">
    <property type="entry name" value="prtT"/>
</dbReference>
<keyword evidence="8" id="KW-1185">Reference proteome</keyword>
<dbReference type="CDD" id="cd12148">
    <property type="entry name" value="fungal_TF_MHR"/>
    <property type="match status" value="1"/>
</dbReference>
<name>A0A9W9GEE1_9EURO</name>
<evidence type="ECO:0008006" key="9">
    <source>
        <dbReference type="Google" id="ProtNLM"/>
    </source>
</evidence>
<dbReference type="OrthoDB" id="4364543at2759"/>
<dbReference type="GO" id="GO:0000981">
    <property type="term" value="F:DNA-binding transcription factor activity, RNA polymerase II-specific"/>
    <property type="evidence" value="ECO:0007669"/>
    <property type="project" value="TreeGrafter"/>
</dbReference>
<keyword evidence="4" id="KW-0804">Transcription</keyword>
<keyword evidence="2" id="KW-0805">Transcription regulation</keyword>
<sequence length="567" mass="63694">MIVHWGLIWRVEKLEQKVDDLMSLLKGGQQLSGGITQQSRPVSQEPAESPFPSIAPRPPSLAPMDNVSVHASSECIDIVPGFRLTFEEADGALNVYQSLYTPYFPFVPVPVTMTANEMHERTPFLLRAILLVTVSQSLSIQKAAQLWFRQQIAQRVVVDQERRLELLQAILVFVAWWVYSSKLTYLLQLAGVIVVDLGLDKSPDSLGSSRLSFVPTAIRKVKGFIREGHAPDDRRAMLGCFYLNSVVGTLFRRTRSLVYTYTPYLTYCCDKLLEIQEYDSDKFLVVLVRIQQLVMRVSDALPSPELNDNAGNSLDAPLHMIMATARNQLDALVQNQPPKVGCNVLLWVHYYGALMRLYEPAIHMRSSGSSSGPLGSIRRTEALWACLQAARDFFTTYTTIPLDIISSMPLVATAYMSFAVVTSSMILLLDDSDWDIHLARKSFDFAAACQSLGDRFREGDQVAQSLGRRQKFEENGKSVLDAYHMKIMWIRHWYISKISTVLPGGTTMDSRPLSSTTAGSTSQPMDVDQHQHQQLPLEDPSLFPPINLDEEFWRAILDNDGPSQWAA</sequence>
<feature type="compositionally biased region" description="Polar residues" evidence="6">
    <location>
        <begin position="508"/>
        <end position="524"/>
    </location>
</feature>
<proteinExistence type="predicted"/>
<accession>A0A9W9GEE1</accession>
<reference evidence="7" key="2">
    <citation type="journal article" date="2023" name="IMA Fungus">
        <title>Comparative genomic study of the Penicillium genus elucidates a diverse pangenome and 15 lateral gene transfer events.</title>
        <authorList>
            <person name="Petersen C."/>
            <person name="Sorensen T."/>
            <person name="Nielsen M.R."/>
            <person name="Sondergaard T.E."/>
            <person name="Sorensen J.L."/>
            <person name="Fitzpatrick D.A."/>
            <person name="Frisvad J.C."/>
            <person name="Nielsen K.L."/>
        </authorList>
    </citation>
    <scope>NUCLEOTIDE SEQUENCE</scope>
    <source>
        <strain evidence="7">IBT 30069</strain>
    </source>
</reference>
<dbReference type="AlphaFoldDB" id="A0A9W9GEE1"/>
<evidence type="ECO:0000256" key="4">
    <source>
        <dbReference type="ARBA" id="ARBA00023163"/>
    </source>
</evidence>
<dbReference type="PANTHER" id="PTHR31845:SF10">
    <property type="entry name" value="ZN(II)2CYS6 TRANSCRIPTION FACTOR (EUROFUNG)"/>
    <property type="match status" value="1"/>
</dbReference>
<gene>
    <name evidence="7" type="ORF">N7456_001118</name>
</gene>
<evidence type="ECO:0000256" key="6">
    <source>
        <dbReference type="SAM" id="MobiDB-lite"/>
    </source>
</evidence>
<protein>
    <recommendedName>
        <fullName evidence="9">Transcription factor domain-containing protein</fullName>
    </recommendedName>
</protein>
<dbReference type="GO" id="GO:0000976">
    <property type="term" value="F:transcription cis-regulatory region binding"/>
    <property type="evidence" value="ECO:0007669"/>
    <property type="project" value="TreeGrafter"/>
</dbReference>
<comment type="subcellular location">
    <subcellularLocation>
        <location evidence="1">Nucleus</location>
    </subcellularLocation>
</comment>
<dbReference type="GO" id="GO:0005634">
    <property type="term" value="C:nucleus"/>
    <property type="evidence" value="ECO:0007669"/>
    <property type="project" value="UniProtKB-SubCell"/>
</dbReference>
<keyword evidence="3" id="KW-0238">DNA-binding</keyword>
<comment type="caution">
    <text evidence="7">The sequence shown here is derived from an EMBL/GenBank/DDBJ whole genome shotgun (WGS) entry which is preliminary data.</text>
</comment>
<reference evidence="7" key="1">
    <citation type="submission" date="2022-11" db="EMBL/GenBank/DDBJ databases">
        <authorList>
            <person name="Petersen C."/>
        </authorList>
    </citation>
    <scope>NUCLEOTIDE SEQUENCE</scope>
    <source>
        <strain evidence="7">IBT 30069</strain>
    </source>
</reference>
<dbReference type="PANTHER" id="PTHR31845">
    <property type="entry name" value="FINGER DOMAIN PROTEIN, PUTATIVE-RELATED"/>
    <property type="match status" value="1"/>
</dbReference>
<keyword evidence="5" id="KW-0539">Nucleus</keyword>
<evidence type="ECO:0000256" key="1">
    <source>
        <dbReference type="ARBA" id="ARBA00004123"/>
    </source>
</evidence>
<feature type="region of interest" description="Disordered" evidence="6">
    <location>
        <begin position="508"/>
        <end position="531"/>
    </location>
</feature>
<evidence type="ECO:0000256" key="5">
    <source>
        <dbReference type="ARBA" id="ARBA00023242"/>
    </source>
</evidence>
<dbReference type="EMBL" id="JAPQKH010000001">
    <property type="protein sequence ID" value="KAJ5116770.1"/>
    <property type="molecule type" value="Genomic_DNA"/>
</dbReference>
<organism evidence="7 8">
    <name type="scientific">Penicillium angulare</name>
    <dbReference type="NCBI Taxonomy" id="116970"/>
    <lineage>
        <taxon>Eukaryota</taxon>
        <taxon>Fungi</taxon>
        <taxon>Dikarya</taxon>
        <taxon>Ascomycota</taxon>
        <taxon>Pezizomycotina</taxon>
        <taxon>Eurotiomycetes</taxon>
        <taxon>Eurotiomycetidae</taxon>
        <taxon>Eurotiales</taxon>
        <taxon>Aspergillaceae</taxon>
        <taxon>Penicillium</taxon>
    </lineage>
</organism>
<feature type="region of interest" description="Disordered" evidence="6">
    <location>
        <begin position="32"/>
        <end position="56"/>
    </location>
</feature>
<evidence type="ECO:0000256" key="3">
    <source>
        <dbReference type="ARBA" id="ARBA00023125"/>
    </source>
</evidence>